<dbReference type="GO" id="GO:0031543">
    <property type="term" value="F:peptidyl-proline dioxygenase activity"/>
    <property type="evidence" value="ECO:0007669"/>
    <property type="project" value="TreeGrafter"/>
</dbReference>
<name>A0A6J5P3L0_9CAUD</name>
<evidence type="ECO:0000259" key="1">
    <source>
        <dbReference type="Pfam" id="PF13640"/>
    </source>
</evidence>
<dbReference type="EMBL" id="LR796776">
    <property type="protein sequence ID" value="CAB4165642.1"/>
    <property type="molecule type" value="Genomic_DNA"/>
</dbReference>
<dbReference type="EMBL" id="LR796758">
    <property type="protein sequence ID" value="CAB4164118.1"/>
    <property type="molecule type" value="Genomic_DNA"/>
</dbReference>
<reference evidence="3" key="1">
    <citation type="submission" date="2020-04" db="EMBL/GenBank/DDBJ databases">
        <authorList>
            <person name="Chiriac C."/>
            <person name="Salcher M."/>
            <person name="Ghai R."/>
            <person name="Kavagutti S V."/>
        </authorList>
    </citation>
    <scope>NUCLEOTIDE SEQUENCE</scope>
</reference>
<dbReference type="PANTHER" id="PTHR12117">
    <property type="entry name" value="HISTONE ACETYLTRANSFERASE COMPLEX"/>
    <property type="match status" value="1"/>
</dbReference>
<feature type="domain" description="Prolyl 4-hydroxylase alpha subunit Fe(2+) 2OG dioxygenase" evidence="1">
    <location>
        <begin position="121"/>
        <end position="216"/>
    </location>
</feature>
<keyword evidence="3" id="KW-0560">Oxidoreductase</keyword>
<proteinExistence type="predicted"/>
<dbReference type="Pfam" id="PF13640">
    <property type="entry name" value="2OG-FeII_Oxy_3"/>
    <property type="match status" value="1"/>
</dbReference>
<evidence type="ECO:0000313" key="3">
    <source>
        <dbReference type="EMBL" id="CAB4165642.1"/>
    </source>
</evidence>
<dbReference type="InterPro" id="IPR051842">
    <property type="entry name" value="uS12_prolyl_hydroxylase"/>
</dbReference>
<dbReference type="InterPro" id="IPR044862">
    <property type="entry name" value="Pro_4_hyd_alph_FE2OG_OXY"/>
</dbReference>
<dbReference type="PANTHER" id="PTHR12117:SF0">
    <property type="entry name" value="PROLYL 3-HYDROXYLASE OGFOD1"/>
    <property type="match status" value="1"/>
</dbReference>
<evidence type="ECO:0000313" key="2">
    <source>
        <dbReference type="EMBL" id="CAB4164118.1"/>
    </source>
</evidence>
<dbReference type="EMBL" id="LR797502">
    <property type="protein sequence ID" value="CAB4220926.1"/>
    <property type="molecule type" value="Genomic_DNA"/>
</dbReference>
<protein>
    <submittedName>
        <fullName evidence="3">Oxoglutarate/iron-dependent dioxygenase</fullName>
    </submittedName>
</protein>
<keyword evidence="3" id="KW-0223">Dioxygenase</keyword>
<dbReference type="EMBL" id="LR797099">
    <property type="protein sequence ID" value="CAB4186708.1"/>
    <property type="molecule type" value="Genomic_DNA"/>
</dbReference>
<organism evidence="3">
    <name type="scientific">uncultured Caudovirales phage</name>
    <dbReference type="NCBI Taxonomy" id="2100421"/>
    <lineage>
        <taxon>Viruses</taxon>
        <taxon>Duplodnaviria</taxon>
        <taxon>Heunggongvirae</taxon>
        <taxon>Uroviricota</taxon>
        <taxon>Caudoviricetes</taxon>
        <taxon>Peduoviridae</taxon>
        <taxon>Maltschvirus</taxon>
        <taxon>Maltschvirus maltsch</taxon>
    </lineage>
</organism>
<evidence type="ECO:0000313" key="4">
    <source>
        <dbReference type="EMBL" id="CAB4186708.1"/>
    </source>
</evidence>
<dbReference type="Gene3D" id="2.60.120.620">
    <property type="entry name" value="q2cbj1_9rhob like domain"/>
    <property type="match status" value="1"/>
</dbReference>
<gene>
    <name evidence="4" type="ORF">UFOVP1146_54</name>
    <name evidence="5" type="ORF">UFOVP1638_91</name>
    <name evidence="2" type="ORF">UFOVP812_387</name>
    <name evidence="3" type="ORF">UFOVP818_178</name>
</gene>
<evidence type="ECO:0000313" key="5">
    <source>
        <dbReference type="EMBL" id="CAB4220926.1"/>
    </source>
</evidence>
<accession>A0A6J5P3L0</accession>
<sequence length="240" mass="27931">MKQFNAEILINLGAEKHQEYINAAPFPHIVLDNLFDTDTLRKISSEFSKMQEKMRGKANDTTLNKLSFRQPEKLELFGPLTKEFCQELNSLEFCKFLENLTGIENIKSDPFLEGGGPHEIKKDGFLKMHVDFNIHPITNQDRRINVLIYLNDNWKEEYKGQLDLWDTKMGNLKKSILPIINRVVIFNTTENSWHGHPDPLACPETISRKSLAFYYYTDHTPGQIRSGHSTIYKKRHNSDF</sequence>